<proteinExistence type="predicted"/>
<dbReference type="EMBL" id="PUEJ01000009">
    <property type="protein sequence ID" value="PRH85261.1"/>
    <property type="molecule type" value="Genomic_DNA"/>
</dbReference>
<gene>
    <name evidence="1" type="ORF">C5L14_22685</name>
</gene>
<accession>A0A2S9Q7E0</accession>
<comment type="caution">
    <text evidence="1">The sequence shown here is derived from an EMBL/GenBank/DDBJ whole genome shotgun (WGS) entry which is preliminary data.</text>
</comment>
<dbReference type="Proteomes" id="UP000237682">
    <property type="component" value="Unassembled WGS sequence"/>
</dbReference>
<name>A0A2S9Q7E0_9HYPH</name>
<evidence type="ECO:0008006" key="3">
    <source>
        <dbReference type="Google" id="ProtNLM"/>
    </source>
</evidence>
<keyword evidence="2" id="KW-1185">Reference proteome</keyword>
<dbReference type="AlphaFoldDB" id="A0A2S9Q7E0"/>
<reference evidence="1 2" key="1">
    <citation type="submission" date="2018-02" db="EMBL/GenBank/DDBJ databases">
        <title>Whole genome sequencing of endophytic bacterium.</title>
        <authorList>
            <person name="Eedara R."/>
            <person name="Podile A.R."/>
        </authorList>
    </citation>
    <scope>NUCLEOTIDE SEQUENCE [LARGE SCALE GENOMIC DNA]</scope>
    <source>
        <strain evidence="1 2">RP1T</strain>
    </source>
</reference>
<evidence type="ECO:0000313" key="1">
    <source>
        <dbReference type="EMBL" id="PRH85261.1"/>
    </source>
</evidence>
<protein>
    <recommendedName>
        <fullName evidence="3">DUF1127 domain-containing protein</fullName>
    </recommendedName>
</protein>
<sequence>MIFASIIAYFKDRMAKQAEFLRLLDEINSLSDRDLRDLRADRMEMIRHARQQVYGAKAA</sequence>
<organism evidence="1 2">
    <name type="scientific">Labrys okinawensis</name>
    <dbReference type="NCBI Taxonomy" id="346911"/>
    <lineage>
        <taxon>Bacteria</taxon>
        <taxon>Pseudomonadati</taxon>
        <taxon>Pseudomonadota</taxon>
        <taxon>Alphaproteobacteria</taxon>
        <taxon>Hyphomicrobiales</taxon>
        <taxon>Xanthobacteraceae</taxon>
        <taxon>Labrys</taxon>
    </lineage>
</organism>
<evidence type="ECO:0000313" key="2">
    <source>
        <dbReference type="Proteomes" id="UP000237682"/>
    </source>
</evidence>
<dbReference type="RefSeq" id="WP_105864352.1">
    <property type="nucleotide sequence ID" value="NZ_PUEJ01000009.1"/>
</dbReference>